<organism evidence="1 2">
    <name type="scientific">Paludisphaera mucosa</name>
    <dbReference type="NCBI Taxonomy" id="3030827"/>
    <lineage>
        <taxon>Bacteria</taxon>
        <taxon>Pseudomonadati</taxon>
        <taxon>Planctomycetota</taxon>
        <taxon>Planctomycetia</taxon>
        <taxon>Isosphaerales</taxon>
        <taxon>Isosphaeraceae</taxon>
        <taxon>Paludisphaera</taxon>
    </lineage>
</organism>
<dbReference type="Proteomes" id="UP001216907">
    <property type="component" value="Unassembled WGS sequence"/>
</dbReference>
<proteinExistence type="predicted"/>
<name>A0ABT6FKK5_9BACT</name>
<dbReference type="RefSeq" id="WP_277864434.1">
    <property type="nucleotide sequence ID" value="NZ_JARRAG010000003.1"/>
</dbReference>
<keyword evidence="2" id="KW-1185">Reference proteome</keyword>
<reference evidence="1 2" key="1">
    <citation type="submission" date="2023-03" db="EMBL/GenBank/DDBJ databases">
        <title>Paludisphaera mucosa sp. nov. a novel planctomycete from northern fen.</title>
        <authorList>
            <person name="Ivanova A."/>
        </authorList>
    </citation>
    <scope>NUCLEOTIDE SEQUENCE [LARGE SCALE GENOMIC DNA]</scope>
    <source>
        <strain evidence="1 2">Pla2</strain>
    </source>
</reference>
<accession>A0ABT6FKK5</accession>
<dbReference type="EMBL" id="JARRAG010000003">
    <property type="protein sequence ID" value="MDG3008107.1"/>
    <property type="molecule type" value="Genomic_DNA"/>
</dbReference>
<gene>
    <name evidence="1" type="ORF">PZE19_30445</name>
</gene>
<evidence type="ECO:0000313" key="2">
    <source>
        <dbReference type="Proteomes" id="UP001216907"/>
    </source>
</evidence>
<evidence type="ECO:0000313" key="1">
    <source>
        <dbReference type="EMBL" id="MDG3008107.1"/>
    </source>
</evidence>
<sequence>MSEYIRELIRADQEGEAEERIDAPLLEGLDSGRPIAVTAEYWEQKKRRLVERVNRTARPQ</sequence>
<protein>
    <submittedName>
        <fullName evidence="1">Uncharacterized protein</fullName>
    </submittedName>
</protein>
<comment type="caution">
    <text evidence="1">The sequence shown here is derived from an EMBL/GenBank/DDBJ whole genome shotgun (WGS) entry which is preliminary data.</text>
</comment>